<feature type="domain" description="DUF1659" evidence="1">
    <location>
        <begin position="2"/>
        <end position="72"/>
    </location>
</feature>
<organism evidence="2 3">
    <name type="scientific">Clostridium malenominatum</name>
    <dbReference type="NCBI Taxonomy" id="1539"/>
    <lineage>
        <taxon>Bacteria</taxon>
        <taxon>Bacillati</taxon>
        <taxon>Bacillota</taxon>
        <taxon>Clostridia</taxon>
        <taxon>Eubacteriales</taxon>
        <taxon>Clostridiaceae</taxon>
        <taxon>Clostridium</taxon>
    </lineage>
</organism>
<reference evidence="3" key="1">
    <citation type="journal article" date="2019" name="Int. J. Syst. Evol. Microbiol.">
        <title>The Global Catalogue of Microorganisms (GCM) 10K type strain sequencing project: providing services to taxonomists for standard genome sequencing and annotation.</title>
        <authorList>
            <consortium name="The Broad Institute Genomics Platform"/>
            <consortium name="The Broad Institute Genome Sequencing Center for Infectious Disease"/>
            <person name="Wu L."/>
            <person name="Ma J."/>
        </authorList>
    </citation>
    <scope>NUCLEOTIDE SEQUENCE [LARGE SCALE GENOMIC DNA]</scope>
    <source>
        <strain evidence="3">JCM 1405</strain>
    </source>
</reference>
<gene>
    <name evidence="2" type="ORF">GCM10008905_31560</name>
</gene>
<name>A0ABP3UFY4_9CLOT</name>
<accession>A0ABP3UFY4</accession>
<evidence type="ECO:0000259" key="1">
    <source>
        <dbReference type="Pfam" id="PF07872"/>
    </source>
</evidence>
<proteinExistence type="predicted"/>
<evidence type="ECO:0000313" key="3">
    <source>
        <dbReference type="Proteomes" id="UP001500339"/>
    </source>
</evidence>
<dbReference type="RefSeq" id="WP_343771253.1">
    <property type="nucleotide sequence ID" value="NZ_BAAACF010000012.1"/>
</dbReference>
<evidence type="ECO:0000313" key="2">
    <source>
        <dbReference type="EMBL" id="GAA0730366.1"/>
    </source>
</evidence>
<dbReference type="Pfam" id="PF07872">
    <property type="entry name" value="DUF1659"/>
    <property type="match status" value="1"/>
</dbReference>
<protein>
    <recommendedName>
        <fullName evidence="1">DUF1659 domain-containing protein</fullName>
    </recommendedName>
</protein>
<comment type="caution">
    <text evidence="2">The sequence shown here is derived from an EMBL/GenBank/DDBJ whole genome shotgun (WGS) entry which is preliminary data.</text>
</comment>
<dbReference type="EMBL" id="BAAACF010000012">
    <property type="protein sequence ID" value="GAA0730366.1"/>
    <property type="molecule type" value="Genomic_DNA"/>
</dbReference>
<sequence length="73" mass="8179">MAVIADRYDSDLVLELYIGTNDEGKDLKKTKSISKINSTATDEQLYAVGTAIAEVLKYEVIEFRRINKNLLIG</sequence>
<keyword evidence="3" id="KW-1185">Reference proteome</keyword>
<dbReference type="Proteomes" id="UP001500339">
    <property type="component" value="Unassembled WGS sequence"/>
</dbReference>
<dbReference type="InterPro" id="IPR012454">
    <property type="entry name" value="DUF1659"/>
</dbReference>